<sequence length="87" mass="9820">MTGYTSRSAARAHLPIANKHTIICGPFIAILYNNNDTFGSISSNQNVTVQVESQFDMARVLAQIEPYLQFLICSKRIQLQFINMLNK</sequence>
<proteinExistence type="predicted"/>
<evidence type="ECO:0000313" key="2">
    <source>
        <dbReference type="Proteomes" id="UP000789901"/>
    </source>
</evidence>
<name>A0ABN7UD27_GIGMA</name>
<gene>
    <name evidence="1" type="ORF">GMARGA_LOCUS4467</name>
</gene>
<reference evidence="1 2" key="1">
    <citation type="submission" date="2021-06" db="EMBL/GenBank/DDBJ databases">
        <authorList>
            <person name="Kallberg Y."/>
            <person name="Tangrot J."/>
            <person name="Rosling A."/>
        </authorList>
    </citation>
    <scope>NUCLEOTIDE SEQUENCE [LARGE SCALE GENOMIC DNA]</scope>
    <source>
        <strain evidence="1 2">120-4 pot B 10/14</strain>
    </source>
</reference>
<protein>
    <submittedName>
        <fullName evidence="1">41465_t:CDS:1</fullName>
    </submittedName>
</protein>
<dbReference type="Proteomes" id="UP000789901">
    <property type="component" value="Unassembled WGS sequence"/>
</dbReference>
<accession>A0ABN7UD27</accession>
<keyword evidence="2" id="KW-1185">Reference proteome</keyword>
<dbReference type="EMBL" id="CAJVQB010001764">
    <property type="protein sequence ID" value="CAG8549129.1"/>
    <property type="molecule type" value="Genomic_DNA"/>
</dbReference>
<evidence type="ECO:0000313" key="1">
    <source>
        <dbReference type="EMBL" id="CAG8549129.1"/>
    </source>
</evidence>
<organism evidence="1 2">
    <name type="scientific">Gigaspora margarita</name>
    <dbReference type="NCBI Taxonomy" id="4874"/>
    <lineage>
        <taxon>Eukaryota</taxon>
        <taxon>Fungi</taxon>
        <taxon>Fungi incertae sedis</taxon>
        <taxon>Mucoromycota</taxon>
        <taxon>Glomeromycotina</taxon>
        <taxon>Glomeromycetes</taxon>
        <taxon>Diversisporales</taxon>
        <taxon>Gigasporaceae</taxon>
        <taxon>Gigaspora</taxon>
    </lineage>
</organism>
<comment type="caution">
    <text evidence="1">The sequence shown here is derived from an EMBL/GenBank/DDBJ whole genome shotgun (WGS) entry which is preliminary data.</text>
</comment>